<feature type="region of interest" description="Disordered" evidence="1">
    <location>
        <begin position="470"/>
        <end position="508"/>
    </location>
</feature>
<keyword evidence="2" id="KW-1133">Transmembrane helix</keyword>
<feature type="transmembrane region" description="Helical" evidence="2">
    <location>
        <begin position="515"/>
        <end position="536"/>
    </location>
</feature>
<dbReference type="EMBL" id="RYZH01000003">
    <property type="protein sequence ID" value="RUL89255.1"/>
    <property type="molecule type" value="Genomic_DNA"/>
</dbReference>
<feature type="compositionally biased region" description="Basic and acidic residues" evidence="1">
    <location>
        <begin position="146"/>
        <end position="157"/>
    </location>
</feature>
<dbReference type="RefSeq" id="WP_126723691.1">
    <property type="nucleotide sequence ID" value="NZ_RYZH01000003.1"/>
</dbReference>
<keyword evidence="2" id="KW-0812">Transmembrane</keyword>
<keyword evidence="2" id="KW-0472">Membrane</keyword>
<keyword evidence="3" id="KW-0238">DNA-binding</keyword>
<feature type="compositionally biased region" description="Low complexity" evidence="1">
    <location>
        <begin position="486"/>
        <end position="505"/>
    </location>
</feature>
<proteinExistence type="predicted"/>
<keyword evidence="4" id="KW-1185">Reference proteome</keyword>
<dbReference type="Proteomes" id="UP000280296">
    <property type="component" value="Unassembled WGS sequence"/>
</dbReference>
<comment type="caution">
    <text evidence="3">The sequence shown here is derived from an EMBL/GenBank/DDBJ whole genome shotgun (WGS) entry which is preliminary data.</text>
</comment>
<accession>A0A432MQC5</accession>
<feature type="compositionally biased region" description="Low complexity" evidence="1">
    <location>
        <begin position="212"/>
        <end position="225"/>
    </location>
</feature>
<feature type="compositionally biased region" description="Acidic residues" evidence="1">
    <location>
        <begin position="470"/>
        <end position="485"/>
    </location>
</feature>
<dbReference type="GO" id="GO:0003677">
    <property type="term" value="F:DNA binding"/>
    <property type="evidence" value="ECO:0007669"/>
    <property type="project" value="UniProtKB-KW"/>
</dbReference>
<feature type="compositionally biased region" description="Pro residues" evidence="1">
    <location>
        <begin position="354"/>
        <end position="366"/>
    </location>
</feature>
<gene>
    <name evidence="3" type="ORF">TsocGM_02215</name>
</gene>
<dbReference type="AlphaFoldDB" id="A0A432MQC5"/>
<evidence type="ECO:0000313" key="4">
    <source>
        <dbReference type="Proteomes" id="UP000280296"/>
    </source>
</evidence>
<name>A0A432MQC5_9BACT</name>
<dbReference type="OrthoDB" id="283946at2"/>
<evidence type="ECO:0000256" key="2">
    <source>
        <dbReference type="SAM" id="Phobius"/>
    </source>
</evidence>
<feature type="region of interest" description="Disordered" evidence="1">
    <location>
        <begin position="208"/>
        <end position="393"/>
    </location>
</feature>
<reference evidence="3 4" key="2">
    <citation type="submission" date="2019-01" db="EMBL/GenBank/DDBJ databases">
        <title>Tautonia sociabilis, a novel thermotolerant planctomycete of Isosphaeraceae family, isolated from a 4000 m deep subterranean habitat.</title>
        <authorList>
            <person name="Kovaleva O.L."/>
            <person name="Elcheninov A.G."/>
            <person name="Van Heerden E."/>
            <person name="Toshchakov S.V."/>
            <person name="Novikov A."/>
            <person name="Bonch-Osmolovskaya E.A."/>
            <person name="Kublanov I.V."/>
        </authorList>
    </citation>
    <scope>NUCLEOTIDE SEQUENCE [LARGE SCALE GENOMIC DNA]</scope>
    <source>
        <strain evidence="3 4">GM2012</strain>
    </source>
</reference>
<reference evidence="3 4" key="1">
    <citation type="submission" date="2018-12" db="EMBL/GenBank/DDBJ databases">
        <authorList>
            <person name="Toschakov S.V."/>
        </authorList>
    </citation>
    <scope>NUCLEOTIDE SEQUENCE [LARGE SCALE GENOMIC DNA]</scope>
    <source>
        <strain evidence="3 4">GM2012</strain>
    </source>
</reference>
<protein>
    <submittedName>
        <fullName evidence="3">DNA-binding protein</fullName>
    </submittedName>
</protein>
<evidence type="ECO:0000256" key="1">
    <source>
        <dbReference type="SAM" id="MobiDB-lite"/>
    </source>
</evidence>
<sequence length="565" mass="58373">MAQFYTLEEAARALGMDPEELKSKAQRREVRAFLDSGSWRFRVSDIDELARRSGMGSDPDLSLSDIDLVPEGSGASSSGISSLESAEADIDDSVFQLGVARSDLGPVSQEDVPAQGSGSDADILLDDASLPMGGGSSSHIIGMEAPGKRPSDSDVRLVPEGPKGASDSDVSLSGEVDVVAPGGPADSDVTLVQEGNEDTFESFGTLDYEQQSSSTFGSSLGASDSGIQLGDSGSDETTLRPAPIGSSDEIKAEVEGASSEEEDSDFELTPSSVIDALQPESGSDFELTALDASDEFEAVAPKPSDSDVTGAEPSTSGVNLGKPSDSGINLQQMGGLDDADSIELAPLDDDDAKPAPPKPKPAPRPAADPAATAMPGLVPDPSATALPVRDQSQKDIFEDTDFEVDALESGEDQTMQLDANSDFDLDESDSASEVFALDEEDVDQNAATAMGPAVLEEEDAVEGAMKAEVADSEEMESVTSWDEEGAPSSAAVPAGAARRGGPQSSLLSDAGGPPWGGLWVGMLSVTTVLMMVLAFITMDVVRNLNTYEGDTPVVSGLVRMVAGGE</sequence>
<organism evidence="3 4">
    <name type="scientific">Tautonia sociabilis</name>
    <dbReference type="NCBI Taxonomy" id="2080755"/>
    <lineage>
        <taxon>Bacteria</taxon>
        <taxon>Pseudomonadati</taxon>
        <taxon>Planctomycetota</taxon>
        <taxon>Planctomycetia</taxon>
        <taxon>Isosphaerales</taxon>
        <taxon>Isosphaeraceae</taxon>
        <taxon>Tautonia</taxon>
    </lineage>
</organism>
<evidence type="ECO:0000313" key="3">
    <source>
        <dbReference type="EMBL" id="RUL89255.1"/>
    </source>
</evidence>
<feature type="region of interest" description="Disordered" evidence="1">
    <location>
        <begin position="142"/>
        <end position="190"/>
    </location>
</feature>
<feature type="compositionally biased region" description="Acidic residues" evidence="1">
    <location>
        <begin position="337"/>
        <end position="351"/>
    </location>
</feature>